<dbReference type="InterPro" id="IPR043148">
    <property type="entry name" value="TagF_C"/>
</dbReference>
<protein>
    <submittedName>
        <fullName evidence="1">Capsule polysaccharide export protein</fullName>
    </submittedName>
</protein>
<dbReference type="EMBL" id="CP002379">
    <property type="protein sequence ID" value="ADX74174.1"/>
    <property type="molecule type" value="Genomic_DNA"/>
</dbReference>
<dbReference type="InterPro" id="IPR007833">
    <property type="entry name" value="Capsule_polysaccharide_synth"/>
</dbReference>
<evidence type="ECO:0000313" key="1">
    <source>
        <dbReference type="EMBL" id="ADX74174.1"/>
    </source>
</evidence>
<dbReference type="HOGENOM" id="CLU_622070_0_0_11"/>
<proteinExistence type="predicted"/>
<evidence type="ECO:0000313" key="2">
    <source>
        <dbReference type="Proteomes" id="UP000008639"/>
    </source>
</evidence>
<organism evidence="1 2">
    <name type="scientific">Pseudarthrobacter phenanthrenivorans (strain DSM 18606 / JCM 16027 / LMG 23796 / Sphe3)</name>
    <name type="common">Arthrobacter phenanthrenivorans</name>
    <dbReference type="NCBI Taxonomy" id="930171"/>
    <lineage>
        <taxon>Bacteria</taxon>
        <taxon>Bacillati</taxon>
        <taxon>Actinomycetota</taxon>
        <taxon>Actinomycetes</taxon>
        <taxon>Micrococcales</taxon>
        <taxon>Micrococcaceae</taxon>
        <taxon>Pseudarthrobacter</taxon>
    </lineage>
</organism>
<sequence length="440" mass="48729" precursor="true">MAGRSQPSMARLLFVAVGESEVPAFESIAEHLGAEGSETRLVTWLPRLAAPRTESLERMLPSLPPPRTDAAEVFAGCGISDPSMAADYDRDWHFATVGQKTKHVRNVYSALADVYDEFKPDLVVSSVGGETTRVVSDVIARARGVQTAYFNAVPIPGRFTLLRSMDAPFVPYEGSNTSYRPLRRASNEPRQISGVNGQSPQASSPLEGIERLWAQTVGREKSYPVSWIPRKTAAVVKQAALSRWKTKSGEYKAEHVKVLYPLHDERDFQVAVRERHAIPQANLLAYVSSSLPPGFHLYVKPHPEHAAAHHTLLWRDLVNRPNITFLPPEMSAKEAIQKSDVIFTLASSLGFEAIQAGKPVVCYGRPFYGNRGLTLDVDDPRQISKAIQEAQNTKPDQQAVDELRSTMTSWSWQGRFTPLDLAPANLRELADAVKEVILQL</sequence>
<reference evidence="1 2" key="1">
    <citation type="journal article" date="2011" name="Stand. Genomic Sci.">
        <title>Complete genome sequence of Arthrobacter phenanthrenivorans type strain (Sphe3).</title>
        <authorList>
            <person name="Kallimanis A."/>
            <person name="Labutti K.M."/>
            <person name="Lapidus A."/>
            <person name="Clum A."/>
            <person name="Lykidis A."/>
            <person name="Mavromatis K."/>
            <person name="Pagani I."/>
            <person name="Liolios K."/>
            <person name="Ivanova N."/>
            <person name="Goodwin L."/>
            <person name="Pitluck S."/>
            <person name="Chen A."/>
            <person name="Palaniappan K."/>
            <person name="Markowitz V."/>
            <person name="Bristow J."/>
            <person name="Velentzas A.D."/>
            <person name="Perisynakis A."/>
            <person name="Ouzounis C.C."/>
            <person name="Kyrpides N.C."/>
            <person name="Koukkou A.I."/>
            <person name="Drainas C."/>
        </authorList>
    </citation>
    <scope>NUCLEOTIDE SEQUENCE [LARGE SCALE GENOMIC DNA]</scope>
    <source>
        <strain evidence="2">DSM 18606 / JCM 16027 / LMG 23796 / Sphe3</strain>
    </source>
</reference>
<dbReference type="RefSeq" id="WP_013602065.1">
    <property type="nucleotide sequence ID" value="NC_015145.1"/>
</dbReference>
<name>F0M1H8_PSEPM</name>
<dbReference type="GO" id="GO:0000271">
    <property type="term" value="P:polysaccharide biosynthetic process"/>
    <property type="evidence" value="ECO:0007669"/>
    <property type="project" value="InterPro"/>
</dbReference>
<gene>
    <name evidence="1" type="ordered locus">Asphe3_30640</name>
</gene>
<dbReference type="SUPFAM" id="SSF53756">
    <property type="entry name" value="UDP-Glycosyltransferase/glycogen phosphorylase"/>
    <property type="match status" value="1"/>
</dbReference>
<dbReference type="Pfam" id="PF05159">
    <property type="entry name" value="Capsule_synth"/>
    <property type="match status" value="1"/>
</dbReference>
<dbReference type="Proteomes" id="UP000008639">
    <property type="component" value="Chromosome"/>
</dbReference>
<dbReference type="Gene3D" id="3.40.50.12580">
    <property type="match status" value="1"/>
</dbReference>
<dbReference type="GO" id="GO:0015774">
    <property type="term" value="P:polysaccharide transport"/>
    <property type="evidence" value="ECO:0007669"/>
    <property type="project" value="InterPro"/>
</dbReference>
<dbReference type="AlphaFoldDB" id="F0M1H8"/>
<dbReference type="KEGG" id="apn:Asphe3_30640"/>
<accession>F0M1H8</accession>
<dbReference type="STRING" id="930171.Asphe3_30640"/>
<dbReference type="eggNOG" id="COG3563">
    <property type="taxonomic scope" value="Bacteria"/>
</dbReference>